<evidence type="ECO:0000256" key="1">
    <source>
        <dbReference type="ARBA" id="ARBA00008460"/>
    </source>
</evidence>
<dbReference type="InterPro" id="IPR007454">
    <property type="entry name" value="UPF0250_YbeD-like"/>
</dbReference>
<gene>
    <name evidence="3" type="ORF">SSPSH_003191</name>
</gene>
<protein>
    <recommendedName>
        <fullName evidence="2">UPF0250 protein SSPSH_003191</fullName>
    </recommendedName>
</protein>
<sequence>MTKQETLLEFPCEFPIKAFGKHAGDFEEHIYTLIKQHVPELERSAITARDSRGGKYLAVTANITARSQAQLDAIYGDLSDDDSVLMAL</sequence>
<dbReference type="OrthoDB" id="9793424at2"/>
<dbReference type="RefSeq" id="WP_006915347.1">
    <property type="nucleotide sequence ID" value="NZ_AFNV02000025.1"/>
</dbReference>
<dbReference type="Proteomes" id="UP000006242">
    <property type="component" value="Unassembled WGS sequence"/>
</dbReference>
<dbReference type="PANTHER" id="PTHR38036:SF1">
    <property type="entry name" value="UPF0250 PROTEIN YBED"/>
    <property type="match status" value="1"/>
</dbReference>
<dbReference type="PANTHER" id="PTHR38036">
    <property type="entry name" value="UPF0250 PROTEIN YBED"/>
    <property type="match status" value="1"/>
</dbReference>
<name>U2EHX8_9GAMM</name>
<comment type="similarity">
    <text evidence="1 2">Belongs to the UPF0250 family.</text>
</comment>
<dbReference type="SUPFAM" id="SSF117991">
    <property type="entry name" value="YbeD/HP0495-like"/>
    <property type="match status" value="1"/>
</dbReference>
<evidence type="ECO:0000313" key="3">
    <source>
        <dbReference type="EMBL" id="ERJ17972.1"/>
    </source>
</evidence>
<reference evidence="3 4" key="1">
    <citation type="journal article" date="2011" name="J. Bacteriol.">
        <title>Genome sequence of Salinisphaera shabanensis, a gammaproteobacterium from the harsh, variable environment of the brine-seawater interface of the Shaban Deep in the Red Sea.</title>
        <authorList>
            <person name="Antunes A."/>
            <person name="Alam I."/>
            <person name="Bajic V.B."/>
            <person name="Stingl U."/>
        </authorList>
    </citation>
    <scope>NUCLEOTIDE SEQUENCE [LARGE SCALE GENOMIC DNA]</scope>
    <source>
        <strain evidence="3 4">E1L3A</strain>
    </source>
</reference>
<evidence type="ECO:0000256" key="2">
    <source>
        <dbReference type="HAMAP-Rule" id="MF_00659"/>
    </source>
</evidence>
<comment type="caution">
    <text evidence="3">The sequence shown here is derived from an EMBL/GenBank/DDBJ whole genome shotgun (WGS) entry which is preliminary data.</text>
</comment>
<proteinExistence type="inferred from homology"/>
<reference evidence="3 4" key="2">
    <citation type="journal article" date="2013" name="PLoS ONE">
        <title>INDIGO - INtegrated Data Warehouse of MIcrobial GenOmes with Examples from the Red Sea Extremophiles.</title>
        <authorList>
            <person name="Alam I."/>
            <person name="Antunes A."/>
            <person name="Kamau A.A."/>
            <person name="Ba Alawi W."/>
            <person name="Kalkatawi M."/>
            <person name="Stingl U."/>
            <person name="Bajic V.B."/>
        </authorList>
    </citation>
    <scope>NUCLEOTIDE SEQUENCE [LARGE SCALE GENOMIC DNA]</scope>
    <source>
        <strain evidence="3 4">E1L3A</strain>
    </source>
</reference>
<dbReference type="HAMAP" id="MF_00659">
    <property type="entry name" value="UPF0250"/>
    <property type="match status" value="1"/>
</dbReference>
<organism evidence="3 4">
    <name type="scientific">Salinisphaera shabanensis E1L3A</name>
    <dbReference type="NCBI Taxonomy" id="1033802"/>
    <lineage>
        <taxon>Bacteria</taxon>
        <taxon>Pseudomonadati</taxon>
        <taxon>Pseudomonadota</taxon>
        <taxon>Gammaproteobacteria</taxon>
        <taxon>Salinisphaerales</taxon>
        <taxon>Salinisphaeraceae</taxon>
        <taxon>Salinisphaera</taxon>
    </lineage>
</organism>
<dbReference type="GO" id="GO:0005829">
    <property type="term" value="C:cytosol"/>
    <property type="evidence" value="ECO:0007669"/>
    <property type="project" value="TreeGrafter"/>
</dbReference>
<dbReference type="Gene3D" id="3.30.70.260">
    <property type="match status" value="1"/>
</dbReference>
<accession>U2EHX8</accession>
<evidence type="ECO:0000313" key="4">
    <source>
        <dbReference type="Proteomes" id="UP000006242"/>
    </source>
</evidence>
<dbReference type="eggNOG" id="COG2921">
    <property type="taxonomic scope" value="Bacteria"/>
</dbReference>
<dbReference type="Pfam" id="PF04359">
    <property type="entry name" value="DUF493"/>
    <property type="match status" value="1"/>
</dbReference>
<dbReference type="AlphaFoldDB" id="U2EHX8"/>
<dbReference type="STRING" id="1033802.SSPSH_003191"/>
<keyword evidence="4" id="KW-1185">Reference proteome</keyword>
<dbReference type="EMBL" id="AFNV02000025">
    <property type="protein sequence ID" value="ERJ17972.1"/>
    <property type="molecule type" value="Genomic_DNA"/>
</dbReference>
<dbReference type="InterPro" id="IPR027471">
    <property type="entry name" value="YbeD-like_sf"/>
</dbReference>